<dbReference type="PANTHER" id="PTHR45749:SF37">
    <property type="entry name" value="OS05G0311600 PROTEIN"/>
    <property type="match status" value="1"/>
</dbReference>
<dbReference type="AlphaFoldDB" id="A0AAV7JN36"/>
<accession>A0AAV7JN36</accession>
<comment type="caution">
    <text evidence="2">The sequence shown here is derived from an EMBL/GenBank/DDBJ whole genome shotgun (WGS) entry which is preliminary data.</text>
</comment>
<sequence>MHKFILKYSPDIAKAYRNAKYKILSPKIQNDILQAAAIALVHEIKIELMDSYYSILADETRDSCSNELVAVCLRYLHKGDIHERAVGFVDGSSDLSAEGISNSILLILEQLELDPDKCVGFGFDGASVMSGNRGGVQAILRRTYTRASYVHCHSHRLNLVLQHVATKDEDLKVFFSLTNNLVTFYRYPKRNAILKRAQKRLRLGKQLVSLPRPIDIRWLSNALTVERIAILFPSIIEALEELEAIPDIQIQAQSLLHHLRSKKFIFILNTLSKILDAAKCCTKTLQSHSLALDNAVGFINGLRDLLIMYRSEEYFFEVFKLTDEIAFKFEITAWDSRTERVRHVPQRFDDYFDCNIRYTKTVRSVEDLKIIWHDLYDNLLGEIDRRFSEDSMSFFHCTHNILNRNNYCESELTQRFNIIIPESEAIMFNAFSQRSLVETPTLLDLTSICDPNIFDNISTLLNILVVCPVTTVCVERLFSTVNLIHSSHRASMLTTRLCNLSLLSFETDITKKLQETPLIVEKVMRKMVKK</sequence>
<feature type="domain" description="DUF4371" evidence="1">
    <location>
        <begin position="21"/>
        <end position="132"/>
    </location>
</feature>
<evidence type="ECO:0000259" key="1">
    <source>
        <dbReference type="Pfam" id="PF14291"/>
    </source>
</evidence>
<keyword evidence="3" id="KW-1185">Reference proteome</keyword>
<dbReference type="Proteomes" id="UP001165289">
    <property type="component" value="Unassembled WGS sequence"/>
</dbReference>
<dbReference type="EMBL" id="JAKMXF010000317">
    <property type="protein sequence ID" value="KAI6649909.1"/>
    <property type="molecule type" value="Genomic_DNA"/>
</dbReference>
<name>A0AAV7JN36_9METZ</name>
<protein>
    <submittedName>
        <fullName evidence="2">Zinc finger MYM-type protein 1-like</fullName>
    </submittedName>
</protein>
<dbReference type="InterPro" id="IPR025398">
    <property type="entry name" value="DUF4371"/>
</dbReference>
<evidence type="ECO:0000313" key="2">
    <source>
        <dbReference type="EMBL" id="KAI6649909.1"/>
    </source>
</evidence>
<proteinExistence type="predicted"/>
<evidence type="ECO:0000313" key="3">
    <source>
        <dbReference type="Proteomes" id="UP001165289"/>
    </source>
</evidence>
<dbReference type="PANTHER" id="PTHR45749">
    <property type="match status" value="1"/>
</dbReference>
<dbReference type="InterPro" id="IPR012337">
    <property type="entry name" value="RNaseH-like_sf"/>
</dbReference>
<reference evidence="2 3" key="1">
    <citation type="journal article" date="2023" name="BMC Biol.">
        <title>The compact genome of the sponge Oopsacas minuta (Hexactinellida) is lacking key metazoan core genes.</title>
        <authorList>
            <person name="Santini S."/>
            <person name="Schenkelaars Q."/>
            <person name="Jourda C."/>
            <person name="Duchesne M."/>
            <person name="Belahbib H."/>
            <person name="Rocher C."/>
            <person name="Selva M."/>
            <person name="Riesgo A."/>
            <person name="Vervoort M."/>
            <person name="Leys S.P."/>
            <person name="Kodjabachian L."/>
            <person name="Le Bivic A."/>
            <person name="Borchiellini C."/>
            <person name="Claverie J.M."/>
            <person name="Renard E."/>
        </authorList>
    </citation>
    <scope>NUCLEOTIDE SEQUENCE [LARGE SCALE GENOMIC DNA]</scope>
    <source>
        <strain evidence="2">SPO-2</strain>
    </source>
</reference>
<gene>
    <name evidence="2" type="ORF">LOD99_6458</name>
</gene>
<dbReference type="SUPFAM" id="SSF53098">
    <property type="entry name" value="Ribonuclease H-like"/>
    <property type="match status" value="1"/>
</dbReference>
<organism evidence="2 3">
    <name type="scientific">Oopsacas minuta</name>
    <dbReference type="NCBI Taxonomy" id="111878"/>
    <lineage>
        <taxon>Eukaryota</taxon>
        <taxon>Metazoa</taxon>
        <taxon>Porifera</taxon>
        <taxon>Hexactinellida</taxon>
        <taxon>Hexasterophora</taxon>
        <taxon>Lyssacinosida</taxon>
        <taxon>Leucopsacidae</taxon>
        <taxon>Oopsacas</taxon>
    </lineage>
</organism>
<dbReference type="Pfam" id="PF14291">
    <property type="entry name" value="DUF4371"/>
    <property type="match status" value="1"/>
</dbReference>